<evidence type="ECO:0000256" key="1">
    <source>
        <dbReference type="ARBA" id="ARBA00004123"/>
    </source>
</evidence>
<evidence type="ECO:0000313" key="4">
    <source>
        <dbReference type="EMBL" id="CAK9167819.1"/>
    </source>
</evidence>
<feature type="compositionally biased region" description="Polar residues" evidence="3">
    <location>
        <begin position="54"/>
        <end position="75"/>
    </location>
</feature>
<evidence type="ECO:0000256" key="3">
    <source>
        <dbReference type="SAM" id="MobiDB-lite"/>
    </source>
</evidence>
<dbReference type="EMBL" id="CAUOFW020004946">
    <property type="protein sequence ID" value="CAK9167819.1"/>
    <property type="molecule type" value="Genomic_DNA"/>
</dbReference>
<dbReference type="PANTHER" id="PTHR46527">
    <property type="entry name" value="NUCLEOPORIN-LIKE PROTEIN 2"/>
    <property type="match status" value="1"/>
</dbReference>
<feature type="region of interest" description="Disordered" evidence="3">
    <location>
        <begin position="223"/>
        <end position="249"/>
    </location>
</feature>
<feature type="region of interest" description="Disordered" evidence="3">
    <location>
        <begin position="1"/>
        <end position="82"/>
    </location>
</feature>
<dbReference type="Proteomes" id="UP001642360">
    <property type="component" value="Unassembled WGS sequence"/>
</dbReference>
<evidence type="ECO:0008006" key="6">
    <source>
        <dbReference type="Google" id="ProtNLM"/>
    </source>
</evidence>
<feature type="compositionally biased region" description="Polar residues" evidence="3">
    <location>
        <begin position="1"/>
        <end position="17"/>
    </location>
</feature>
<keyword evidence="5" id="KW-1185">Reference proteome</keyword>
<accession>A0ABC8TLI7</accession>
<dbReference type="GO" id="GO:0005634">
    <property type="term" value="C:nucleus"/>
    <property type="evidence" value="ECO:0007669"/>
    <property type="project" value="UniProtKB-SubCell"/>
</dbReference>
<evidence type="ECO:0000313" key="5">
    <source>
        <dbReference type="Proteomes" id="UP001642360"/>
    </source>
</evidence>
<gene>
    <name evidence="4" type="ORF">ILEXP_LOCUS37136</name>
</gene>
<feature type="region of interest" description="Disordered" evidence="3">
    <location>
        <begin position="166"/>
        <end position="199"/>
    </location>
</feature>
<dbReference type="InterPro" id="IPR051767">
    <property type="entry name" value="Nucleoporin_NUP42"/>
</dbReference>
<evidence type="ECO:0000256" key="2">
    <source>
        <dbReference type="ARBA" id="ARBA00023242"/>
    </source>
</evidence>
<proteinExistence type="predicted"/>
<dbReference type="PANTHER" id="PTHR46527:SF1">
    <property type="entry name" value="NUCLEOPORIN NUP42"/>
    <property type="match status" value="1"/>
</dbReference>
<feature type="compositionally biased region" description="Polar residues" evidence="3">
    <location>
        <begin position="24"/>
        <end position="43"/>
    </location>
</feature>
<feature type="compositionally biased region" description="Polar residues" evidence="3">
    <location>
        <begin position="180"/>
        <end position="199"/>
    </location>
</feature>
<comment type="caution">
    <text evidence="4">The sequence shown here is derived from an EMBL/GenBank/DDBJ whole genome shotgun (WGS) entry which is preliminary data.</text>
</comment>
<name>A0ABC8TLI7_9AQUA</name>
<keyword evidence="2" id="KW-0539">Nucleus</keyword>
<organism evidence="4 5">
    <name type="scientific">Ilex paraguariensis</name>
    <name type="common">yerba mate</name>
    <dbReference type="NCBI Taxonomy" id="185542"/>
    <lineage>
        <taxon>Eukaryota</taxon>
        <taxon>Viridiplantae</taxon>
        <taxon>Streptophyta</taxon>
        <taxon>Embryophyta</taxon>
        <taxon>Tracheophyta</taxon>
        <taxon>Spermatophyta</taxon>
        <taxon>Magnoliopsida</taxon>
        <taxon>eudicotyledons</taxon>
        <taxon>Gunneridae</taxon>
        <taxon>Pentapetalae</taxon>
        <taxon>asterids</taxon>
        <taxon>campanulids</taxon>
        <taxon>Aquifoliales</taxon>
        <taxon>Aquifoliaceae</taxon>
        <taxon>Ilex</taxon>
    </lineage>
</organism>
<protein>
    <recommendedName>
        <fullName evidence="6">Zinc finger CCCH domain-containing protein 16</fullName>
    </recommendedName>
</protein>
<sequence length="353" mass="38330">MQNGTQLERPNLQQQKPSPFGFGVQNNSQSRGSGDFGSKQNQFKPFENKWTRFSPINNGSSSALRQPDNQPSAPNHNCVDPESCKSQIKEDFEHERPLWKLTCYGHRKNGPCDIVGDISYEELRATAYDDAKRGLSLDLIVQRERSLLNSKLLEFERLLRNPYTVPSNSTLARQSFPGANPNSSQQAAQTNGPPSVSSFSQLGASLNTGFAVRPAALPNNAFGQPNNVFGQPNNAFGHPKPSQNFGQPSNVFGTSNFSFGNTGSFGSQTQSHGSSFTFGPASFGSSVTSAENPFRSAAGPDSASNAVAQSTVNVNSMNNMPRESDAGDNSIWLKEVWNPGEIPEEAPPDKYIF</sequence>
<dbReference type="AlphaFoldDB" id="A0ABC8TLI7"/>
<reference evidence="4 5" key="1">
    <citation type="submission" date="2024-02" db="EMBL/GenBank/DDBJ databases">
        <authorList>
            <person name="Vignale AGUSTIN F."/>
            <person name="Sosa J E."/>
            <person name="Modenutti C."/>
        </authorList>
    </citation>
    <scope>NUCLEOTIDE SEQUENCE [LARGE SCALE GENOMIC DNA]</scope>
</reference>
<comment type="subcellular location">
    <subcellularLocation>
        <location evidence="1">Nucleus</location>
    </subcellularLocation>
</comment>
<feature type="compositionally biased region" description="Polar residues" evidence="3">
    <location>
        <begin position="223"/>
        <end position="234"/>
    </location>
</feature>